<comment type="subcellular location">
    <subcellularLocation>
        <location evidence="1">Cell membrane</location>
        <topology evidence="1">Multi-pass membrane protein</topology>
    </subcellularLocation>
</comment>
<evidence type="ECO:0000256" key="2">
    <source>
        <dbReference type="ARBA" id="ARBA00022448"/>
    </source>
</evidence>
<name>A0AA35RBZ5_GEOBA</name>
<dbReference type="InterPro" id="IPR035906">
    <property type="entry name" value="MetI-like_sf"/>
</dbReference>
<dbReference type="PANTHER" id="PTHR43163">
    <property type="entry name" value="DIPEPTIDE TRANSPORT SYSTEM PERMEASE PROTEIN DPPB-RELATED"/>
    <property type="match status" value="1"/>
</dbReference>
<organism evidence="9 10">
    <name type="scientific">Geodia barretti</name>
    <name type="common">Barrett's horny sponge</name>
    <dbReference type="NCBI Taxonomy" id="519541"/>
    <lineage>
        <taxon>Eukaryota</taxon>
        <taxon>Metazoa</taxon>
        <taxon>Porifera</taxon>
        <taxon>Demospongiae</taxon>
        <taxon>Heteroscleromorpha</taxon>
        <taxon>Tetractinellida</taxon>
        <taxon>Astrophorina</taxon>
        <taxon>Geodiidae</taxon>
        <taxon>Geodia</taxon>
    </lineage>
</organism>
<dbReference type="GO" id="GO:0055085">
    <property type="term" value="P:transmembrane transport"/>
    <property type="evidence" value="ECO:0007669"/>
    <property type="project" value="InterPro"/>
</dbReference>
<gene>
    <name evidence="9" type="ORF">GBAR_LOCUS5441</name>
</gene>
<feature type="domain" description="ABC transmembrane type-1" evidence="8">
    <location>
        <begin position="99"/>
        <end position="304"/>
    </location>
</feature>
<reference evidence="9" key="1">
    <citation type="submission" date="2023-03" db="EMBL/GenBank/DDBJ databases">
        <authorList>
            <person name="Steffen K."/>
            <person name="Cardenas P."/>
        </authorList>
    </citation>
    <scope>NUCLEOTIDE SEQUENCE</scope>
</reference>
<dbReference type="InterPro" id="IPR000515">
    <property type="entry name" value="MetI-like"/>
</dbReference>
<evidence type="ECO:0000256" key="7">
    <source>
        <dbReference type="SAM" id="Phobius"/>
    </source>
</evidence>
<dbReference type="SUPFAM" id="SSF161098">
    <property type="entry name" value="MetI-like"/>
    <property type="match status" value="1"/>
</dbReference>
<accession>A0AA35RBZ5</accession>
<keyword evidence="5 7" id="KW-1133">Transmembrane helix</keyword>
<feature type="transmembrane region" description="Helical" evidence="7">
    <location>
        <begin position="243"/>
        <end position="268"/>
    </location>
</feature>
<dbReference type="PANTHER" id="PTHR43163:SF6">
    <property type="entry name" value="DIPEPTIDE TRANSPORT SYSTEM PERMEASE PROTEIN DPPB-RELATED"/>
    <property type="match status" value="1"/>
</dbReference>
<feature type="transmembrane region" description="Helical" evidence="7">
    <location>
        <begin position="288"/>
        <end position="311"/>
    </location>
</feature>
<sequence length="318" mass="35138">MQRYMLRRIINLIPVLVLISIVVFSTVRVLPGDPARLLAAIDETGFVDPEVLAAVEKRYGLDKPVVTQYFEWVWGVMRGDWGVSLISSQDVFPQIRSRLSFTAQLAGLSWLLSMAIGIPMGVISALKRNSIRDIAVTSFAVSGIALPNFWLGMLMIIFFGVWLGWLPTGGYTSFQDSPIDWARKMILPTITLGTALSAVTMRQMRAALLEVMREDYIRTARAKGLMESRVVLLHAMKNSLLPVITLSTLQLGTLVGGTVVTETVFFLPGIGKFIVDAVIAKDFLVVQMGLMILTLGVLVANLIADVSYAFLDPRIRFD</sequence>
<keyword evidence="4 7" id="KW-0812">Transmembrane</keyword>
<evidence type="ECO:0000256" key="6">
    <source>
        <dbReference type="ARBA" id="ARBA00023136"/>
    </source>
</evidence>
<dbReference type="CDD" id="cd06261">
    <property type="entry name" value="TM_PBP2"/>
    <property type="match status" value="1"/>
</dbReference>
<feature type="transmembrane region" description="Helical" evidence="7">
    <location>
        <begin position="12"/>
        <end position="30"/>
    </location>
</feature>
<evidence type="ECO:0000256" key="1">
    <source>
        <dbReference type="ARBA" id="ARBA00004651"/>
    </source>
</evidence>
<protein>
    <submittedName>
        <fullName evidence="9">Glutathione transport system permease protein GsiC</fullName>
    </submittedName>
</protein>
<dbReference type="PROSITE" id="PS50928">
    <property type="entry name" value="ABC_TM1"/>
    <property type="match status" value="1"/>
</dbReference>
<keyword evidence="10" id="KW-1185">Reference proteome</keyword>
<evidence type="ECO:0000259" key="8">
    <source>
        <dbReference type="PROSITE" id="PS50928"/>
    </source>
</evidence>
<dbReference type="AlphaFoldDB" id="A0AA35RBZ5"/>
<feature type="transmembrane region" description="Helical" evidence="7">
    <location>
        <begin position="107"/>
        <end position="126"/>
    </location>
</feature>
<feature type="transmembrane region" description="Helical" evidence="7">
    <location>
        <begin position="185"/>
        <end position="204"/>
    </location>
</feature>
<evidence type="ECO:0000313" key="9">
    <source>
        <dbReference type="EMBL" id="CAI8007861.1"/>
    </source>
</evidence>
<feature type="transmembrane region" description="Helical" evidence="7">
    <location>
        <begin position="138"/>
        <end position="165"/>
    </location>
</feature>
<keyword evidence="2" id="KW-0813">Transport</keyword>
<dbReference type="GO" id="GO:0005886">
    <property type="term" value="C:plasma membrane"/>
    <property type="evidence" value="ECO:0007669"/>
    <property type="project" value="UniProtKB-SubCell"/>
</dbReference>
<dbReference type="Pfam" id="PF19300">
    <property type="entry name" value="BPD_transp_1_N"/>
    <property type="match status" value="1"/>
</dbReference>
<dbReference type="InterPro" id="IPR045621">
    <property type="entry name" value="BPD_transp_1_N"/>
</dbReference>
<evidence type="ECO:0000313" key="10">
    <source>
        <dbReference type="Proteomes" id="UP001174909"/>
    </source>
</evidence>
<proteinExistence type="predicted"/>
<keyword evidence="6 7" id="KW-0472">Membrane</keyword>
<dbReference type="Gene3D" id="1.10.3720.10">
    <property type="entry name" value="MetI-like"/>
    <property type="match status" value="1"/>
</dbReference>
<comment type="caution">
    <text evidence="9">The sequence shown here is derived from an EMBL/GenBank/DDBJ whole genome shotgun (WGS) entry which is preliminary data.</text>
</comment>
<dbReference type="Proteomes" id="UP001174909">
    <property type="component" value="Unassembled WGS sequence"/>
</dbReference>
<evidence type="ECO:0000256" key="5">
    <source>
        <dbReference type="ARBA" id="ARBA00022989"/>
    </source>
</evidence>
<dbReference type="Pfam" id="PF00528">
    <property type="entry name" value="BPD_transp_1"/>
    <property type="match status" value="1"/>
</dbReference>
<keyword evidence="3" id="KW-1003">Cell membrane</keyword>
<evidence type="ECO:0000256" key="3">
    <source>
        <dbReference type="ARBA" id="ARBA00022475"/>
    </source>
</evidence>
<evidence type="ECO:0000256" key="4">
    <source>
        <dbReference type="ARBA" id="ARBA00022692"/>
    </source>
</evidence>
<dbReference type="EMBL" id="CASHTH010000800">
    <property type="protein sequence ID" value="CAI8007861.1"/>
    <property type="molecule type" value="Genomic_DNA"/>
</dbReference>